<feature type="domain" description="PPIase cyclophilin-type" evidence="5">
    <location>
        <begin position="44"/>
        <end position="195"/>
    </location>
</feature>
<gene>
    <name evidence="6" type="ORF">FIV46_02770</name>
</gene>
<keyword evidence="4" id="KW-0732">Signal</keyword>
<dbReference type="Proteomes" id="UP000319148">
    <property type="component" value="Unassembled WGS sequence"/>
</dbReference>
<evidence type="ECO:0000256" key="2">
    <source>
        <dbReference type="ARBA" id="ARBA00023110"/>
    </source>
</evidence>
<dbReference type="InterPro" id="IPR029000">
    <property type="entry name" value="Cyclophilin-like_dom_sf"/>
</dbReference>
<proteinExistence type="predicted"/>
<comment type="caution">
    <text evidence="6">The sequence shown here is derived from an EMBL/GenBank/DDBJ whole genome shotgun (WGS) entry which is preliminary data.</text>
</comment>
<dbReference type="GO" id="GO:0003755">
    <property type="term" value="F:peptidyl-prolyl cis-trans isomerase activity"/>
    <property type="evidence" value="ECO:0007669"/>
    <property type="project" value="UniProtKB-KW"/>
</dbReference>
<accession>A0A501PR65</accession>
<dbReference type="Pfam" id="PF00160">
    <property type="entry name" value="Pro_isomerase"/>
    <property type="match status" value="1"/>
</dbReference>
<dbReference type="InterPro" id="IPR044665">
    <property type="entry name" value="E_coli_cyclophilin_A-like"/>
</dbReference>
<keyword evidence="2" id="KW-0697">Rotamase</keyword>
<dbReference type="EC" id="5.2.1.8" evidence="1"/>
<dbReference type="PANTHER" id="PTHR43246">
    <property type="entry name" value="PEPTIDYL-PROLYL CIS-TRANS ISOMERASE CYP38, CHLOROPLASTIC"/>
    <property type="match status" value="1"/>
</dbReference>
<keyword evidence="3 6" id="KW-0413">Isomerase</keyword>
<dbReference type="OrthoDB" id="9807797at2"/>
<sequence length="212" mass="23120">MANRGRLKAIGTILLSCLMLLAAVVPAVSAPEKTVDVVITTEQGNISLRLYPERAPITVKNFLRNMDAGIYQGGQFYRAVRMDNQRPANTTITLIQGGRNPAVKPLPPVPHETTEMTGISHQNGVISMARLEPGTATSEFFICIGDNSALDYGSDRNPDKQGYATFGVVTDGMEVVMQIQNQPTNVPMQDPNSPVKGQIMEKPVRILNITRK</sequence>
<evidence type="ECO:0000256" key="1">
    <source>
        <dbReference type="ARBA" id="ARBA00013194"/>
    </source>
</evidence>
<feature type="chain" id="PRO_5021388380" description="peptidylprolyl isomerase" evidence="4">
    <location>
        <begin position="30"/>
        <end position="212"/>
    </location>
</feature>
<evidence type="ECO:0000256" key="3">
    <source>
        <dbReference type="ARBA" id="ARBA00023235"/>
    </source>
</evidence>
<keyword evidence="7" id="KW-1185">Reference proteome</keyword>
<dbReference type="RefSeq" id="WP_139938270.1">
    <property type="nucleotide sequence ID" value="NZ_JBHSYP010000022.1"/>
</dbReference>
<evidence type="ECO:0000259" key="5">
    <source>
        <dbReference type="PROSITE" id="PS50072"/>
    </source>
</evidence>
<dbReference type="Gene3D" id="2.40.100.10">
    <property type="entry name" value="Cyclophilin-like"/>
    <property type="match status" value="1"/>
</dbReference>
<dbReference type="InterPro" id="IPR002130">
    <property type="entry name" value="Cyclophilin-type_PPIase_dom"/>
</dbReference>
<organism evidence="6 7">
    <name type="scientific">Emcibacter nanhaiensis</name>
    <dbReference type="NCBI Taxonomy" id="1505037"/>
    <lineage>
        <taxon>Bacteria</taxon>
        <taxon>Pseudomonadati</taxon>
        <taxon>Pseudomonadota</taxon>
        <taxon>Alphaproteobacteria</taxon>
        <taxon>Emcibacterales</taxon>
        <taxon>Emcibacteraceae</taxon>
        <taxon>Emcibacter</taxon>
    </lineage>
</organism>
<name>A0A501PR65_9PROT</name>
<evidence type="ECO:0000313" key="7">
    <source>
        <dbReference type="Proteomes" id="UP000319148"/>
    </source>
</evidence>
<dbReference type="SUPFAM" id="SSF50891">
    <property type="entry name" value="Cyclophilin-like"/>
    <property type="match status" value="1"/>
</dbReference>
<dbReference type="AlphaFoldDB" id="A0A501PR65"/>
<protein>
    <recommendedName>
        <fullName evidence="1">peptidylprolyl isomerase</fullName>
        <ecNumber evidence="1">5.2.1.8</ecNumber>
    </recommendedName>
</protein>
<evidence type="ECO:0000256" key="4">
    <source>
        <dbReference type="SAM" id="SignalP"/>
    </source>
</evidence>
<dbReference type="EMBL" id="VFIY01000004">
    <property type="protein sequence ID" value="TPD63020.1"/>
    <property type="molecule type" value="Genomic_DNA"/>
</dbReference>
<evidence type="ECO:0000313" key="6">
    <source>
        <dbReference type="EMBL" id="TPD63020.1"/>
    </source>
</evidence>
<dbReference type="PROSITE" id="PS50072">
    <property type="entry name" value="CSA_PPIASE_2"/>
    <property type="match status" value="1"/>
</dbReference>
<feature type="signal peptide" evidence="4">
    <location>
        <begin position="1"/>
        <end position="29"/>
    </location>
</feature>
<reference evidence="7" key="1">
    <citation type="submission" date="2019-06" db="EMBL/GenBank/DDBJ databases">
        <title>The complete genome of Emcibacter congregatus ZYLT.</title>
        <authorList>
            <person name="Zhao Z."/>
        </authorList>
    </citation>
    <scope>NUCLEOTIDE SEQUENCE [LARGE SCALE GENOMIC DNA]</scope>
    <source>
        <strain evidence="7">MCCC 1A06723</strain>
    </source>
</reference>